<evidence type="ECO:0000313" key="2">
    <source>
        <dbReference type="Proteomes" id="UP001164539"/>
    </source>
</evidence>
<organism evidence="1 2">
    <name type="scientific">Melia azedarach</name>
    <name type="common">Chinaberry tree</name>
    <dbReference type="NCBI Taxonomy" id="155640"/>
    <lineage>
        <taxon>Eukaryota</taxon>
        <taxon>Viridiplantae</taxon>
        <taxon>Streptophyta</taxon>
        <taxon>Embryophyta</taxon>
        <taxon>Tracheophyta</taxon>
        <taxon>Spermatophyta</taxon>
        <taxon>Magnoliopsida</taxon>
        <taxon>eudicotyledons</taxon>
        <taxon>Gunneridae</taxon>
        <taxon>Pentapetalae</taxon>
        <taxon>rosids</taxon>
        <taxon>malvids</taxon>
        <taxon>Sapindales</taxon>
        <taxon>Meliaceae</taxon>
        <taxon>Melia</taxon>
    </lineage>
</organism>
<comment type="caution">
    <text evidence="1">The sequence shown here is derived from an EMBL/GenBank/DDBJ whole genome shotgun (WGS) entry which is preliminary data.</text>
</comment>
<sequence>MMKLLPARQVDLDRIINIGKLMDSDPPNANRDVILVVMSLTQQYSEDLGIAWVSRLGRSLQNCLPPLESAVTDLDKKIYHETSFLTRLISTWLTHCLFH</sequence>
<reference evidence="1 2" key="1">
    <citation type="journal article" date="2023" name="Science">
        <title>Complex scaffold remodeling in plant triterpene biosynthesis.</title>
        <authorList>
            <person name="De La Pena R."/>
            <person name="Hodgson H."/>
            <person name="Liu J.C."/>
            <person name="Stephenson M.J."/>
            <person name="Martin A.C."/>
            <person name="Owen C."/>
            <person name="Harkess A."/>
            <person name="Leebens-Mack J."/>
            <person name="Jimenez L.E."/>
            <person name="Osbourn A."/>
            <person name="Sattely E.S."/>
        </authorList>
    </citation>
    <scope>NUCLEOTIDE SEQUENCE [LARGE SCALE GENOMIC DNA]</scope>
    <source>
        <strain evidence="2">cv. JPN11</strain>
        <tissue evidence="1">Leaf</tissue>
    </source>
</reference>
<dbReference type="EMBL" id="CM051402">
    <property type="protein sequence ID" value="KAJ4711544.1"/>
    <property type="molecule type" value="Genomic_DNA"/>
</dbReference>
<protein>
    <submittedName>
        <fullName evidence="1">Uncharacterized protein</fullName>
    </submittedName>
</protein>
<proteinExistence type="predicted"/>
<accession>A0ACC1XLC9</accession>
<name>A0ACC1XLC9_MELAZ</name>
<evidence type="ECO:0000313" key="1">
    <source>
        <dbReference type="EMBL" id="KAJ4711544.1"/>
    </source>
</evidence>
<gene>
    <name evidence="1" type="ORF">OWV82_017548</name>
</gene>
<keyword evidence="2" id="KW-1185">Reference proteome</keyword>
<dbReference type="Proteomes" id="UP001164539">
    <property type="component" value="Chromosome 9"/>
</dbReference>